<evidence type="ECO:0008006" key="4">
    <source>
        <dbReference type="Google" id="ProtNLM"/>
    </source>
</evidence>
<evidence type="ECO:0000256" key="1">
    <source>
        <dbReference type="SAM" id="SignalP"/>
    </source>
</evidence>
<comment type="caution">
    <text evidence="2">The sequence shown here is derived from an EMBL/GenBank/DDBJ whole genome shotgun (WGS) entry which is preliminary data.</text>
</comment>
<reference evidence="2 3" key="1">
    <citation type="submission" date="2023-07" db="EMBL/GenBank/DDBJ databases">
        <title>Sequencing the genomes of 1000 actinobacteria strains.</title>
        <authorList>
            <person name="Klenk H.-P."/>
        </authorList>
    </citation>
    <scope>NUCLEOTIDE SEQUENCE [LARGE SCALE GENOMIC DNA]</scope>
    <source>
        <strain evidence="2 3">DSM 44709</strain>
    </source>
</reference>
<gene>
    <name evidence="2" type="ORF">J2S42_006087</name>
</gene>
<proteinExistence type="predicted"/>
<sequence length="591" mass="57006">MSRSAPDKRRPAAAALAIGTAAALGLLATVAQPAAHAAVVPATAAAGAAVLAAGPAAAAALAANQPHHDSAADHTWTEADVAAVSLTGSGATTTSPNVTVSGQTITVTAAGTYRFSGSLTNGQIAVNSPGTGLVRLILNGVTVANSTSSAVNVIAADEVMVVLQAGSTNRLSDASVYSYPSGVDEPNAALFSAADTTITGTGTLTVTGNAYDGIASKDGLYIDSGTITVTAKDDGIRGRDYVYVAGGTITATSAGDGVTADNDEDTTRGYVYVGAGTVNATSTAGDAINGETDVIVTGGTVTAKAGGGSTVTPGTASTKGVKAGVLAVISEGRTTIDASDDGLHSDGGVTVDGGTTTIATGDDGVHAETDVRISAGTVTVSRSYEGIEGLKVFLSGGTISATATDDAVNASDPATGEMQNSPNALISVTGGTVVVSGGTDGLDSNGALAVGGGTVVVNGSPTRGGGEGGLDANGALTITAGVLLSAGISSSTSTLPSSGQGWVQVTFSANQAAGTIVHLATTSGTQLAAFQSTKAFRSVVFSSAQITRGTTYAIRTGGAVSGTAVGGGLYTGGTLSGTQVTTVTAGTQTRG</sequence>
<organism evidence="2 3">
    <name type="scientific">Catenuloplanes indicus</name>
    <dbReference type="NCBI Taxonomy" id="137267"/>
    <lineage>
        <taxon>Bacteria</taxon>
        <taxon>Bacillati</taxon>
        <taxon>Actinomycetota</taxon>
        <taxon>Actinomycetes</taxon>
        <taxon>Micromonosporales</taxon>
        <taxon>Micromonosporaceae</taxon>
        <taxon>Catenuloplanes</taxon>
    </lineage>
</organism>
<dbReference type="PROSITE" id="PS51318">
    <property type="entry name" value="TAT"/>
    <property type="match status" value="1"/>
</dbReference>
<dbReference type="AlphaFoldDB" id="A0AAE3W3R0"/>
<dbReference type="Pfam" id="PF14262">
    <property type="entry name" value="Cthe_2159"/>
    <property type="match status" value="1"/>
</dbReference>
<keyword evidence="3" id="KW-1185">Reference proteome</keyword>
<evidence type="ECO:0000313" key="3">
    <source>
        <dbReference type="Proteomes" id="UP001240236"/>
    </source>
</evidence>
<dbReference type="InterPro" id="IPR006311">
    <property type="entry name" value="TAT_signal"/>
</dbReference>
<dbReference type="RefSeq" id="WP_307244629.1">
    <property type="nucleotide sequence ID" value="NZ_JAUSUZ010000001.1"/>
</dbReference>
<feature type="signal peptide" evidence="1">
    <location>
        <begin position="1"/>
        <end position="37"/>
    </location>
</feature>
<dbReference type="InterPro" id="IPR025584">
    <property type="entry name" value="Cthe_2159"/>
</dbReference>
<protein>
    <recommendedName>
        <fullName evidence="4">Carbohydrate-binding domain-containing protein</fullName>
    </recommendedName>
</protein>
<name>A0AAE3W3R0_9ACTN</name>
<keyword evidence="1" id="KW-0732">Signal</keyword>
<accession>A0AAE3W3R0</accession>
<evidence type="ECO:0000313" key="2">
    <source>
        <dbReference type="EMBL" id="MDQ0369418.1"/>
    </source>
</evidence>
<dbReference type="EMBL" id="JAUSUZ010000001">
    <property type="protein sequence ID" value="MDQ0369418.1"/>
    <property type="molecule type" value="Genomic_DNA"/>
</dbReference>
<feature type="chain" id="PRO_5042102943" description="Carbohydrate-binding domain-containing protein" evidence="1">
    <location>
        <begin position="38"/>
        <end position="591"/>
    </location>
</feature>
<dbReference type="Proteomes" id="UP001240236">
    <property type="component" value="Unassembled WGS sequence"/>
</dbReference>